<keyword evidence="3" id="KW-1185">Reference proteome</keyword>
<gene>
    <name evidence="2" type="ORF">AYI70_g4168</name>
</gene>
<comment type="caution">
    <text evidence="2">The sequence shown here is derived from an EMBL/GenBank/DDBJ whole genome shotgun (WGS) entry which is preliminary data.</text>
</comment>
<evidence type="ECO:0000313" key="3">
    <source>
        <dbReference type="Proteomes" id="UP000187283"/>
    </source>
</evidence>
<proteinExistence type="predicted"/>
<accession>A0A1R1Y0V3</accession>
<keyword evidence="1" id="KW-0732">Signal</keyword>
<feature type="signal peptide" evidence="1">
    <location>
        <begin position="1"/>
        <end position="20"/>
    </location>
</feature>
<organism evidence="2 3">
    <name type="scientific">Smittium culicis</name>
    <dbReference type="NCBI Taxonomy" id="133412"/>
    <lineage>
        <taxon>Eukaryota</taxon>
        <taxon>Fungi</taxon>
        <taxon>Fungi incertae sedis</taxon>
        <taxon>Zoopagomycota</taxon>
        <taxon>Kickxellomycotina</taxon>
        <taxon>Harpellomycetes</taxon>
        <taxon>Harpellales</taxon>
        <taxon>Legeriomycetaceae</taxon>
        <taxon>Smittium</taxon>
    </lineage>
</organism>
<sequence length="282" mass="32686">MKIYALSFVLLYSIIPKVFSFPAEADQVYSCIGKDGVVVLCDAATTIDEWEHTSSHYNYYVPLVGEASYYDGNLSYLVTSTFHENQGQENGFFSDVLGNGLDDNIQVYNNNADIEYLNTPSNINADDQDTFLTSISSGYFVEGTVESDISYETSYYIDTLDNNSAYKSELDYTQIINGDGEQLYFTAEMYQTDRIDIDVENQNIYDQLYINMSTVQDMWEFFGASEDTFISTLSIKPKNCFGRRFEYAYKRNHSFQLNWNSSQGFRECWDIDEKFRNRWLYE</sequence>
<dbReference type="AlphaFoldDB" id="A0A1R1Y0V3"/>
<evidence type="ECO:0000256" key="1">
    <source>
        <dbReference type="SAM" id="SignalP"/>
    </source>
</evidence>
<dbReference type="Proteomes" id="UP000187283">
    <property type="component" value="Unassembled WGS sequence"/>
</dbReference>
<dbReference type="EMBL" id="LSSN01001266">
    <property type="protein sequence ID" value="OMJ20336.1"/>
    <property type="molecule type" value="Genomic_DNA"/>
</dbReference>
<feature type="chain" id="PRO_5013091088" evidence="1">
    <location>
        <begin position="21"/>
        <end position="282"/>
    </location>
</feature>
<reference evidence="2 3" key="1">
    <citation type="submission" date="2017-01" db="EMBL/GenBank/DDBJ databases">
        <authorList>
            <person name="Mah S.A."/>
            <person name="Swanson W.J."/>
            <person name="Moy G.W."/>
            <person name="Vacquier V.D."/>
        </authorList>
    </citation>
    <scope>NUCLEOTIDE SEQUENCE [LARGE SCALE GENOMIC DNA]</scope>
    <source>
        <strain evidence="2 3">GSMNP</strain>
    </source>
</reference>
<name>A0A1R1Y0V3_9FUNG</name>
<protein>
    <submittedName>
        <fullName evidence="2">Uncharacterized protein</fullName>
    </submittedName>
</protein>
<evidence type="ECO:0000313" key="2">
    <source>
        <dbReference type="EMBL" id="OMJ20336.1"/>
    </source>
</evidence>